<feature type="region of interest" description="Disordered" evidence="1">
    <location>
        <begin position="114"/>
        <end position="146"/>
    </location>
</feature>
<dbReference type="STRING" id="115433.SAMN05421835_106138"/>
<dbReference type="EMBL" id="FORP01000006">
    <property type="protein sequence ID" value="SFJ53429.1"/>
    <property type="molecule type" value="Genomic_DNA"/>
</dbReference>
<accession>A0A1I3S748</accession>
<feature type="chain" id="PRO_5011470096" description="Small secreted domain" evidence="2">
    <location>
        <begin position="29"/>
        <end position="998"/>
    </location>
</feature>
<feature type="region of interest" description="Disordered" evidence="1">
    <location>
        <begin position="221"/>
        <end position="244"/>
    </location>
</feature>
<dbReference type="OrthoDB" id="3661198at2"/>
<evidence type="ECO:0000256" key="2">
    <source>
        <dbReference type="SAM" id="SignalP"/>
    </source>
</evidence>
<feature type="compositionally biased region" description="Polar residues" evidence="1">
    <location>
        <begin position="130"/>
        <end position="141"/>
    </location>
</feature>
<name>A0A1I3S748_9PSEU</name>
<sequence>MQTWAKRGFQTALVTGGLLMLGTGIASADENVNPDTPAGPLDLNASIPVDISQNAVGTLGKQVNLPDVHKEISTKPVTDKLNRALAPVSKTGALKPASPALSATNGVTTKVTGAASQVGQSLSHAGGGQRTDQVTRPSVESTGDPVMGNKVVGNVALPIQITGNAVGVLGDAAVQSDSTQVYEHNSDVSTSGERGGLAGNAVNLDWALPVQISGNALGLVGSGRTSGSATQSAATTGDTTTDGTNGAVAGNVVSPQGATPVQVSGNALGWFLGHAETDFDSTSEATSGGYVDTAGSHGAGTGNVAALPIALPVKASNNAVSWGGDADAAGSAASAAAAGDTKAGPHGDQYIQTQGEEAFLGGNVVQPQGAVPATVVGNAAAWIGNSVAGSDVQRAGNIISTDAQAGGTTSTTGQNGAGSGNIVDAPVALPVEAFCVGGTWIGNAHATGCDNEVDTAAGGNTYTNGNGSFLGGNSVHPQPAGTVEAFGVGGSWIGNASGSATEDKTVTAGGYNGSLGNDSTGAGNVVQVPVAVPAEVFGVGGSWIGQGTGAAEETKDVTAGGGGNTQDDHGAGSANLIAAPVSLPAQVFGIGGAWIGQGHGAATTDTTSQAGGDLKANGKEGFLAGNIGDVPVSLPTQVHGLGAAWIGNGFGASENLTDSTAGGDSHSTGEGGSLAGNLVRVPVGSAASVFGLGAVWGGVASGEAVNDVVSTAGGDSATNGDGGSIAGNVVSADALPVAQVFGDAASLVGVARGTGLNNTEATSGGDSTTSGVDGALSGDIFDVPVAAVAQVFGVAASLGGVAHAVADNTTVGTVSGDTETAGHHKALSGLDKQVPLGVVAQIFDISPGLLAVADSDTRNVTDVLVADREASVIDLPARTSELSATSLPKLPDLRSLPAQRSARTDLTDIATNMSLLPKNGALPSVDAVPGAEAVTAVLPKLPLAPGADALAGQHVLPENVGGVLPQAQLPALPNLDASPASLVDKLTGGEGLRLPFQH</sequence>
<evidence type="ECO:0000256" key="1">
    <source>
        <dbReference type="SAM" id="MobiDB-lite"/>
    </source>
</evidence>
<keyword evidence="2" id="KW-0732">Signal</keyword>
<feature type="signal peptide" evidence="2">
    <location>
        <begin position="1"/>
        <end position="28"/>
    </location>
</feature>
<feature type="compositionally biased region" description="Low complexity" evidence="1">
    <location>
        <begin position="222"/>
        <end position="244"/>
    </location>
</feature>
<protein>
    <recommendedName>
        <fullName evidence="5">Small secreted domain</fullName>
    </recommendedName>
</protein>
<evidence type="ECO:0008006" key="5">
    <source>
        <dbReference type="Google" id="ProtNLM"/>
    </source>
</evidence>
<dbReference type="RefSeq" id="WP_091506561.1">
    <property type="nucleotide sequence ID" value="NZ_CBDQZW010000025.1"/>
</dbReference>
<dbReference type="Proteomes" id="UP000199025">
    <property type="component" value="Unassembled WGS sequence"/>
</dbReference>
<proteinExistence type="predicted"/>
<dbReference type="AlphaFoldDB" id="A0A1I3S748"/>
<organism evidence="3 4">
    <name type="scientific">Amycolatopsis sacchari</name>
    <dbReference type="NCBI Taxonomy" id="115433"/>
    <lineage>
        <taxon>Bacteria</taxon>
        <taxon>Bacillati</taxon>
        <taxon>Actinomycetota</taxon>
        <taxon>Actinomycetes</taxon>
        <taxon>Pseudonocardiales</taxon>
        <taxon>Pseudonocardiaceae</taxon>
        <taxon>Amycolatopsis</taxon>
    </lineage>
</organism>
<evidence type="ECO:0000313" key="3">
    <source>
        <dbReference type="EMBL" id="SFJ53429.1"/>
    </source>
</evidence>
<evidence type="ECO:0000313" key="4">
    <source>
        <dbReference type="Proteomes" id="UP000199025"/>
    </source>
</evidence>
<gene>
    <name evidence="3" type="ORF">SAMN05421835_106138</name>
</gene>
<feature type="compositionally biased region" description="Polar residues" evidence="1">
    <location>
        <begin position="114"/>
        <end position="123"/>
    </location>
</feature>
<keyword evidence="4" id="KW-1185">Reference proteome</keyword>
<reference evidence="3 4" key="1">
    <citation type="submission" date="2016-10" db="EMBL/GenBank/DDBJ databases">
        <authorList>
            <person name="de Groot N.N."/>
        </authorList>
    </citation>
    <scope>NUCLEOTIDE SEQUENCE [LARGE SCALE GENOMIC DNA]</scope>
    <source>
        <strain evidence="3 4">DSM 44468</strain>
    </source>
</reference>
<feature type="region of interest" description="Disordered" evidence="1">
    <location>
        <begin position="547"/>
        <end position="572"/>
    </location>
</feature>